<dbReference type="RefSeq" id="WP_169897725.1">
    <property type="nucleotide sequence ID" value="NZ_JAAQYP010000015.1"/>
</dbReference>
<proteinExistence type="predicted"/>
<dbReference type="EMBL" id="JAAQYP010000015">
    <property type="protein sequence ID" value="NNA95838.1"/>
    <property type="molecule type" value="Genomic_DNA"/>
</dbReference>
<organism evidence="1 2">
    <name type="scientific">Pseudomonas gessardii</name>
    <dbReference type="NCBI Taxonomy" id="78544"/>
    <lineage>
        <taxon>Bacteria</taxon>
        <taxon>Pseudomonadati</taxon>
        <taxon>Pseudomonadota</taxon>
        <taxon>Gammaproteobacteria</taxon>
        <taxon>Pseudomonadales</taxon>
        <taxon>Pseudomonadaceae</taxon>
        <taxon>Pseudomonas</taxon>
    </lineage>
</organism>
<comment type="caution">
    <text evidence="1">The sequence shown here is derived from an EMBL/GenBank/DDBJ whole genome shotgun (WGS) entry which is preliminary data.</text>
</comment>
<gene>
    <name evidence="1" type="ORF">HBO33_11715</name>
</gene>
<protein>
    <submittedName>
        <fullName evidence="1">Uncharacterized protein</fullName>
    </submittedName>
</protein>
<dbReference type="AlphaFoldDB" id="A0A7Y1QMH9"/>
<evidence type="ECO:0000313" key="1">
    <source>
        <dbReference type="EMBL" id="NNA95838.1"/>
    </source>
</evidence>
<sequence length="170" mass="18547">MQSKRSPLETVPADAEFDTSAIAHAYRAGVNATELDALAQVINRLARDGSTVAPASLEADLEGMRELGYVTLSSPQHERIDVTLLCPGALLSCYFWSVWVPRHLLDRSLKASVRPLLNPCSNTQHCTVVFRIPSGRDTARNFLADISTKFPGSEPEIIAIKMGNALRGDK</sequence>
<dbReference type="Proteomes" id="UP000542111">
    <property type="component" value="Unassembled WGS sequence"/>
</dbReference>
<evidence type="ECO:0000313" key="2">
    <source>
        <dbReference type="Proteomes" id="UP000542111"/>
    </source>
</evidence>
<accession>A0A7Y1QMH9</accession>
<name>A0A7Y1QMH9_9PSED</name>
<reference evidence="1 2" key="1">
    <citation type="journal article" date="2020" name="Front. Microbiol.">
        <title>Genetic Organization of the aprX-lipA2 Operon Affects the Proteolytic Potential of Pseudomonas Species in Milk.</title>
        <authorList>
            <person name="Maier C."/>
            <person name="Huptas C."/>
            <person name="von Neubeck M."/>
            <person name="Scherer S."/>
            <person name="Wenning M."/>
            <person name="Lucking G."/>
        </authorList>
    </citation>
    <scope>NUCLEOTIDE SEQUENCE [LARGE SCALE GENOMIC DNA]</scope>
    <source>
        <strain evidence="1 2">G4779</strain>
    </source>
</reference>